<dbReference type="EMBL" id="FLRD01000353">
    <property type="protein sequence ID" value="SBT53135.1"/>
    <property type="molecule type" value="Genomic_DNA"/>
</dbReference>
<sequence length="301" mass="34694">MPATNPHARSGEHSDLSNYSQECDKTYFRNNKEEVKKICEKLIRHLEKSPIWKHENPKYDVCRLLNYWIYEKLSDIFKDENTSHYTNIAFGNLQDWEKRKKLYDYCVDYDVLYKMAMNFDNDCKYYKQIKENKLLYEHFEEQCPPKNNNCPEFYNNYKQYNPNVFLSDLPYHIKMEETESAEKTGRGGDPLAQAQPHEAYPHGPVFPKMGADSQGAGSTSDISAIETTVSHSILGVTPVLLTASSLYKYTPVGSWIRNLGGNNLNNMGNIDGEMEGFLGSTPESGNMFFEGGENYISYHPM</sequence>
<dbReference type="InterPro" id="IPR008780">
    <property type="entry name" value="Plasmodium_Vir"/>
</dbReference>
<keyword evidence="2" id="KW-1185">Reference proteome</keyword>
<proteinExistence type="predicted"/>
<protein>
    <submittedName>
        <fullName evidence="1">PIR Superfamily Protein</fullName>
    </submittedName>
</protein>
<dbReference type="AlphaFoldDB" id="A0A1A9AAH4"/>
<organism evidence="1 2">
    <name type="scientific">Plasmodium ovale wallikeri</name>
    <dbReference type="NCBI Taxonomy" id="864142"/>
    <lineage>
        <taxon>Eukaryota</taxon>
        <taxon>Sar</taxon>
        <taxon>Alveolata</taxon>
        <taxon>Apicomplexa</taxon>
        <taxon>Aconoidasida</taxon>
        <taxon>Haemosporida</taxon>
        <taxon>Plasmodiidae</taxon>
        <taxon>Plasmodium</taxon>
        <taxon>Plasmodium (Plasmodium)</taxon>
    </lineage>
</organism>
<name>A0A1A9AAH4_PLAOA</name>
<dbReference type="Proteomes" id="UP000078555">
    <property type="component" value="Unassembled WGS sequence"/>
</dbReference>
<reference evidence="2" key="1">
    <citation type="submission" date="2016-05" db="EMBL/GenBank/DDBJ databases">
        <authorList>
            <person name="Naeem Raeece"/>
        </authorList>
    </citation>
    <scope>NUCLEOTIDE SEQUENCE [LARGE SCALE GENOMIC DNA]</scope>
</reference>
<dbReference type="Pfam" id="PF05795">
    <property type="entry name" value="Plasmodium_Vir"/>
    <property type="match status" value="1"/>
</dbReference>
<evidence type="ECO:0000313" key="2">
    <source>
        <dbReference type="Proteomes" id="UP000078555"/>
    </source>
</evidence>
<evidence type="ECO:0000313" key="1">
    <source>
        <dbReference type="EMBL" id="SBT53135.1"/>
    </source>
</evidence>
<accession>A0A1A9AAH4</accession>
<gene>
    <name evidence="1" type="ORF">POVWA1_064340</name>
</gene>